<dbReference type="Proteomes" id="UP000562352">
    <property type="component" value="Unassembled WGS sequence"/>
</dbReference>
<evidence type="ECO:0000259" key="2">
    <source>
        <dbReference type="Pfam" id="PF00857"/>
    </source>
</evidence>
<keyword evidence="1" id="KW-0378">Hydrolase</keyword>
<dbReference type="EMBL" id="JACHJJ010000033">
    <property type="protein sequence ID" value="MBB5967433.1"/>
    <property type="molecule type" value="Genomic_DNA"/>
</dbReference>
<dbReference type="RefSeq" id="WP_184948160.1">
    <property type="nucleotide sequence ID" value="NZ_BAAAWZ010000001.1"/>
</dbReference>
<protein>
    <submittedName>
        <fullName evidence="3">Nicotinamidase-related amidase</fullName>
    </submittedName>
</protein>
<dbReference type="InterPro" id="IPR036380">
    <property type="entry name" value="Isochorismatase-like_sf"/>
</dbReference>
<accession>A0A841DFB5</accession>
<dbReference type="SUPFAM" id="SSF52499">
    <property type="entry name" value="Isochorismatase-like hydrolases"/>
    <property type="match status" value="1"/>
</dbReference>
<dbReference type="Gene3D" id="3.40.50.850">
    <property type="entry name" value="Isochorismatase-like"/>
    <property type="match status" value="1"/>
</dbReference>
<feature type="domain" description="Isochorismatase-like" evidence="2">
    <location>
        <begin position="4"/>
        <end position="146"/>
    </location>
</feature>
<sequence>MNQVLLLIDVQRNMLLPPRPVPAAEAVSAAITALLERARAAGMPVIFVRNNGGEDDPDATGTPGWELVHEVRPGEFVVDKHTPDAFAGTGLAWLLPPTASVVVAGMQSEWCVRETSLAALGHGHAVILARGAHATYDDGGPAADISRKVEEELAAAGVRVTEASDLF</sequence>
<dbReference type="AlphaFoldDB" id="A0A841DFB5"/>
<proteinExistence type="predicted"/>
<dbReference type="InterPro" id="IPR050272">
    <property type="entry name" value="Isochorismatase-like_hydrls"/>
</dbReference>
<dbReference type="GO" id="GO:0016787">
    <property type="term" value="F:hydrolase activity"/>
    <property type="evidence" value="ECO:0007669"/>
    <property type="project" value="UniProtKB-KW"/>
</dbReference>
<reference evidence="3 4" key="1">
    <citation type="submission" date="2020-08" db="EMBL/GenBank/DDBJ databases">
        <title>Genomic Encyclopedia of Type Strains, Phase III (KMG-III): the genomes of soil and plant-associated and newly described type strains.</title>
        <authorList>
            <person name="Whitman W."/>
        </authorList>
    </citation>
    <scope>NUCLEOTIDE SEQUENCE [LARGE SCALE GENOMIC DNA]</scope>
    <source>
        <strain evidence="3 4">CECT 3303</strain>
    </source>
</reference>
<evidence type="ECO:0000256" key="1">
    <source>
        <dbReference type="ARBA" id="ARBA00022801"/>
    </source>
</evidence>
<evidence type="ECO:0000313" key="4">
    <source>
        <dbReference type="Proteomes" id="UP000562352"/>
    </source>
</evidence>
<dbReference type="InterPro" id="IPR000868">
    <property type="entry name" value="Isochorismatase-like_dom"/>
</dbReference>
<comment type="caution">
    <text evidence="3">The sequence shown here is derived from an EMBL/GenBank/DDBJ whole genome shotgun (WGS) entry which is preliminary data.</text>
</comment>
<evidence type="ECO:0000313" key="3">
    <source>
        <dbReference type="EMBL" id="MBB5967433.1"/>
    </source>
</evidence>
<organism evidence="3 4">
    <name type="scientific">Planomonospora venezuelensis</name>
    <dbReference type="NCBI Taxonomy" id="1999"/>
    <lineage>
        <taxon>Bacteria</taxon>
        <taxon>Bacillati</taxon>
        <taxon>Actinomycetota</taxon>
        <taxon>Actinomycetes</taxon>
        <taxon>Streptosporangiales</taxon>
        <taxon>Streptosporangiaceae</taxon>
        <taxon>Planomonospora</taxon>
    </lineage>
</organism>
<keyword evidence="4" id="KW-1185">Reference proteome</keyword>
<name>A0A841DFB5_PLAVE</name>
<dbReference type="PANTHER" id="PTHR43540">
    <property type="entry name" value="PEROXYUREIDOACRYLATE/UREIDOACRYLATE AMIDOHYDROLASE-RELATED"/>
    <property type="match status" value="1"/>
</dbReference>
<gene>
    <name evidence="3" type="ORF">FHS22_006736</name>
</gene>
<dbReference type="Pfam" id="PF00857">
    <property type="entry name" value="Isochorismatase"/>
    <property type="match status" value="1"/>
</dbReference>